<organism evidence="2 3">
    <name type="scientific">Marasmius oreades</name>
    <name type="common">fairy-ring Marasmius</name>
    <dbReference type="NCBI Taxonomy" id="181124"/>
    <lineage>
        <taxon>Eukaryota</taxon>
        <taxon>Fungi</taxon>
        <taxon>Dikarya</taxon>
        <taxon>Basidiomycota</taxon>
        <taxon>Agaricomycotina</taxon>
        <taxon>Agaricomycetes</taxon>
        <taxon>Agaricomycetidae</taxon>
        <taxon>Agaricales</taxon>
        <taxon>Marasmiineae</taxon>
        <taxon>Marasmiaceae</taxon>
        <taxon>Marasmius</taxon>
    </lineage>
</organism>
<feature type="transmembrane region" description="Helical" evidence="1">
    <location>
        <begin position="243"/>
        <end position="267"/>
    </location>
</feature>
<keyword evidence="1" id="KW-0812">Transmembrane</keyword>
<feature type="transmembrane region" description="Helical" evidence="1">
    <location>
        <begin position="20"/>
        <end position="38"/>
    </location>
</feature>
<keyword evidence="3" id="KW-1185">Reference proteome</keyword>
<keyword evidence="1" id="KW-0472">Membrane</keyword>
<dbReference type="GeneID" id="66078255"/>
<keyword evidence="1" id="KW-1133">Transmembrane helix</keyword>
<evidence type="ECO:0000256" key="1">
    <source>
        <dbReference type="SAM" id="Phobius"/>
    </source>
</evidence>
<dbReference type="AlphaFoldDB" id="A0A9P7USJ4"/>
<proteinExistence type="predicted"/>
<dbReference type="Proteomes" id="UP001049176">
    <property type="component" value="Chromosome 5"/>
</dbReference>
<sequence>MMTGVLDSWESVCSWPLIHIYNVVGGLTTQFVILYPIASTLLTAFFYGLYVPIFGISIYLLGQGDFTARKLYMTCTILLFLISTCTVVVEVVGLIDGAMRQFTAVQTRDYMPYIRYLIHNDGKTATISILYFIPFLANIVSETMLIHRCYIIWGHSKRVGIPLIIFSLLGSVLGLFGGILAALALSENSVDKASLSEGILLIGAIVSTFLNMIVTALTAGRIWWVDRESKTFRGSLPDKKLQYAARIVTESGLIYPLMMTLNLIVVNSTGEDSPPPLDIYPSVVCAAGIAPSLIIIRGQVAKILDKLRPRHMEVNLGISEIRYTGGNEYQMEPLHWPPRNSLNELDREAEKVSPTVPLLHSPD</sequence>
<feature type="transmembrane region" description="Helical" evidence="1">
    <location>
        <begin position="44"/>
        <end position="62"/>
    </location>
</feature>
<evidence type="ECO:0000313" key="2">
    <source>
        <dbReference type="EMBL" id="KAG7092867.1"/>
    </source>
</evidence>
<name>A0A9P7USJ4_9AGAR</name>
<protein>
    <submittedName>
        <fullName evidence="2">Uncharacterized protein</fullName>
    </submittedName>
</protein>
<accession>A0A9P7USJ4</accession>
<reference evidence="2" key="1">
    <citation type="journal article" date="2021" name="Genome Biol. Evol.">
        <title>The assembled and annotated genome of the fairy-ring fungus Marasmius oreades.</title>
        <authorList>
            <person name="Hiltunen M."/>
            <person name="Ament-Velasquez S.L."/>
            <person name="Johannesson H."/>
        </authorList>
    </citation>
    <scope>NUCLEOTIDE SEQUENCE</scope>
    <source>
        <strain evidence="2">03SP1</strain>
    </source>
</reference>
<gene>
    <name evidence="2" type="ORF">E1B28_009179</name>
</gene>
<feature type="transmembrane region" description="Helical" evidence="1">
    <location>
        <begin position="71"/>
        <end position="95"/>
    </location>
</feature>
<dbReference type="RefSeq" id="XP_043009337.1">
    <property type="nucleotide sequence ID" value="XM_043154049.1"/>
</dbReference>
<feature type="transmembrane region" description="Helical" evidence="1">
    <location>
        <begin position="129"/>
        <end position="151"/>
    </location>
</feature>
<feature type="transmembrane region" description="Helical" evidence="1">
    <location>
        <begin position="279"/>
        <end position="300"/>
    </location>
</feature>
<evidence type="ECO:0000313" key="3">
    <source>
        <dbReference type="Proteomes" id="UP001049176"/>
    </source>
</evidence>
<dbReference type="EMBL" id="CM032185">
    <property type="protein sequence ID" value="KAG7092867.1"/>
    <property type="molecule type" value="Genomic_DNA"/>
</dbReference>
<comment type="caution">
    <text evidence="2">The sequence shown here is derived from an EMBL/GenBank/DDBJ whole genome shotgun (WGS) entry which is preliminary data.</text>
</comment>
<feature type="transmembrane region" description="Helical" evidence="1">
    <location>
        <begin position="198"/>
        <end position="223"/>
    </location>
</feature>
<dbReference type="OrthoDB" id="3007984at2759"/>
<feature type="transmembrane region" description="Helical" evidence="1">
    <location>
        <begin position="163"/>
        <end position="186"/>
    </location>
</feature>